<sequence>MKEVVTNPLVFFRCKVFGLRVGILEAKKLRATEFVVSTELCEAERITDPTAGIGFVKGFSSICSFVLRLSNSCCLFFSARLAKISRDLADKKLCLVVSGSLLPGTETELAAGIEELVLLLTGPLCALLGSKYRGLISESLTGWDLFLGIFTSFFGSEFLLVVFVVAAACEVTSFKPSKPNRSANAANSIRLMPSGGCEAPE</sequence>
<evidence type="ECO:0000313" key="3">
    <source>
        <dbReference type="Proteomes" id="UP000092460"/>
    </source>
</evidence>
<proteinExistence type="predicted"/>
<keyword evidence="1" id="KW-0472">Membrane</keyword>
<keyword evidence="1" id="KW-1133">Transmembrane helix</keyword>
<dbReference type="EMBL" id="JXJN01008649">
    <property type="status" value="NOT_ANNOTATED_CDS"/>
    <property type="molecule type" value="Genomic_DNA"/>
</dbReference>
<dbReference type="EnsemblMetazoa" id="GPPI019328-RA">
    <property type="protein sequence ID" value="GPPI019328-PA"/>
    <property type="gene ID" value="GPPI019328"/>
</dbReference>
<accession>A0A1B0B594</accession>
<keyword evidence="3" id="KW-1185">Reference proteome</keyword>
<keyword evidence="1" id="KW-0812">Transmembrane</keyword>
<organism evidence="2 3">
    <name type="scientific">Glossina palpalis gambiensis</name>
    <dbReference type="NCBI Taxonomy" id="67801"/>
    <lineage>
        <taxon>Eukaryota</taxon>
        <taxon>Metazoa</taxon>
        <taxon>Ecdysozoa</taxon>
        <taxon>Arthropoda</taxon>
        <taxon>Hexapoda</taxon>
        <taxon>Insecta</taxon>
        <taxon>Pterygota</taxon>
        <taxon>Neoptera</taxon>
        <taxon>Endopterygota</taxon>
        <taxon>Diptera</taxon>
        <taxon>Brachycera</taxon>
        <taxon>Muscomorpha</taxon>
        <taxon>Hippoboscoidea</taxon>
        <taxon>Glossinidae</taxon>
        <taxon>Glossina</taxon>
    </lineage>
</organism>
<name>A0A1B0B594_9MUSC</name>
<reference evidence="2" key="2">
    <citation type="submission" date="2020-05" db="UniProtKB">
        <authorList>
            <consortium name="EnsemblMetazoa"/>
        </authorList>
    </citation>
    <scope>IDENTIFICATION</scope>
    <source>
        <strain evidence="2">IAEA</strain>
    </source>
</reference>
<evidence type="ECO:0000313" key="2">
    <source>
        <dbReference type="EnsemblMetazoa" id="GPPI019328-PA"/>
    </source>
</evidence>
<evidence type="ECO:0000256" key="1">
    <source>
        <dbReference type="SAM" id="Phobius"/>
    </source>
</evidence>
<protein>
    <submittedName>
        <fullName evidence="2">Uncharacterized protein</fullName>
    </submittedName>
</protein>
<feature type="transmembrane region" description="Helical" evidence="1">
    <location>
        <begin position="145"/>
        <end position="169"/>
    </location>
</feature>
<dbReference type="AlphaFoldDB" id="A0A1B0B594"/>
<dbReference type="VEuPathDB" id="VectorBase:GPPI019328"/>
<dbReference type="Proteomes" id="UP000092460">
    <property type="component" value="Unassembled WGS sequence"/>
</dbReference>
<reference evidence="3" key="1">
    <citation type="submission" date="2015-01" db="EMBL/GenBank/DDBJ databases">
        <authorList>
            <person name="Aksoy S."/>
            <person name="Warren W."/>
            <person name="Wilson R.K."/>
        </authorList>
    </citation>
    <scope>NUCLEOTIDE SEQUENCE [LARGE SCALE GENOMIC DNA]</scope>
    <source>
        <strain evidence="3">IAEA</strain>
    </source>
</reference>